<protein>
    <submittedName>
        <fullName evidence="2">Uncharacterized protein</fullName>
    </submittedName>
</protein>
<name>S7PU42_GLOTA</name>
<feature type="transmembrane region" description="Helical" evidence="1">
    <location>
        <begin position="52"/>
        <end position="71"/>
    </location>
</feature>
<dbReference type="OrthoDB" id="2535105at2759"/>
<keyword evidence="1" id="KW-0812">Transmembrane</keyword>
<dbReference type="KEGG" id="gtr:GLOTRDRAFT_96493"/>
<evidence type="ECO:0000313" key="2">
    <source>
        <dbReference type="EMBL" id="EPQ51331.1"/>
    </source>
</evidence>
<sequence length="266" mass="30537">MSGLEVPSLSLDNSLGALFTGILGAAILFGITNAQVFLYFHQRQTDSLCLKTLGVARYILGAFWIFIRRIWRLSRGNHYIVPVINWVTLNRPGNTYTRNLRFWYRQGVRAFEEYRRLSHGRRPVDICLEYIVPLEKPDRVETSRCPEHTSNIRSQRRHINKSLFLGYIPDGIFVPFGIGDESHLYFNILQHLTGFPERSSTQADDDTADCRHVSCLRFKTPTVLWPRPPAEAATLAPSQIAINIETVTEQKTDSLSLKHPQKWSTH</sequence>
<dbReference type="EMBL" id="KB469311">
    <property type="protein sequence ID" value="EPQ51331.1"/>
    <property type="molecule type" value="Genomic_DNA"/>
</dbReference>
<keyword evidence="1" id="KW-0472">Membrane</keyword>
<dbReference type="HOGENOM" id="CLU_1046031_0_0_1"/>
<organism evidence="2 3">
    <name type="scientific">Gloeophyllum trabeum (strain ATCC 11539 / FP-39264 / Madison 617)</name>
    <name type="common">Brown rot fungus</name>
    <dbReference type="NCBI Taxonomy" id="670483"/>
    <lineage>
        <taxon>Eukaryota</taxon>
        <taxon>Fungi</taxon>
        <taxon>Dikarya</taxon>
        <taxon>Basidiomycota</taxon>
        <taxon>Agaricomycotina</taxon>
        <taxon>Agaricomycetes</taxon>
        <taxon>Gloeophyllales</taxon>
        <taxon>Gloeophyllaceae</taxon>
        <taxon>Gloeophyllum</taxon>
    </lineage>
</organism>
<dbReference type="RefSeq" id="XP_007870301.1">
    <property type="nucleotide sequence ID" value="XM_007872110.1"/>
</dbReference>
<dbReference type="AlphaFoldDB" id="S7PU42"/>
<dbReference type="Proteomes" id="UP000030669">
    <property type="component" value="Unassembled WGS sequence"/>
</dbReference>
<proteinExistence type="predicted"/>
<gene>
    <name evidence="2" type="ORF">GLOTRDRAFT_96493</name>
</gene>
<keyword evidence="1" id="KW-1133">Transmembrane helix</keyword>
<accession>S7PU42</accession>
<evidence type="ECO:0000256" key="1">
    <source>
        <dbReference type="SAM" id="Phobius"/>
    </source>
</evidence>
<evidence type="ECO:0000313" key="3">
    <source>
        <dbReference type="Proteomes" id="UP000030669"/>
    </source>
</evidence>
<dbReference type="GeneID" id="19309859"/>
<keyword evidence="3" id="KW-1185">Reference proteome</keyword>
<reference evidence="2 3" key="1">
    <citation type="journal article" date="2012" name="Science">
        <title>The Paleozoic origin of enzymatic lignin decomposition reconstructed from 31 fungal genomes.</title>
        <authorList>
            <person name="Floudas D."/>
            <person name="Binder M."/>
            <person name="Riley R."/>
            <person name="Barry K."/>
            <person name="Blanchette R.A."/>
            <person name="Henrissat B."/>
            <person name="Martinez A.T."/>
            <person name="Otillar R."/>
            <person name="Spatafora J.W."/>
            <person name="Yadav J.S."/>
            <person name="Aerts A."/>
            <person name="Benoit I."/>
            <person name="Boyd A."/>
            <person name="Carlson A."/>
            <person name="Copeland A."/>
            <person name="Coutinho P.M."/>
            <person name="de Vries R.P."/>
            <person name="Ferreira P."/>
            <person name="Findley K."/>
            <person name="Foster B."/>
            <person name="Gaskell J."/>
            <person name="Glotzer D."/>
            <person name="Gorecki P."/>
            <person name="Heitman J."/>
            <person name="Hesse C."/>
            <person name="Hori C."/>
            <person name="Igarashi K."/>
            <person name="Jurgens J.A."/>
            <person name="Kallen N."/>
            <person name="Kersten P."/>
            <person name="Kohler A."/>
            <person name="Kuees U."/>
            <person name="Kumar T.K.A."/>
            <person name="Kuo A."/>
            <person name="LaButti K."/>
            <person name="Larrondo L.F."/>
            <person name="Lindquist E."/>
            <person name="Ling A."/>
            <person name="Lombard V."/>
            <person name="Lucas S."/>
            <person name="Lundell T."/>
            <person name="Martin R."/>
            <person name="McLaughlin D.J."/>
            <person name="Morgenstern I."/>
            <person name="Morin E."/>
            <person name="Murat C."/>
            <person name="Nagy L.G."/>
            <person name="Nolan M."/>
            <person name="Ohm R.A."/>
            <person name="Patyshakuliyeva A."/>
            <person name="Rokas A."/>
            <person name="Ruiz-Duenas F.J."/>
            <person name="Sabat G."/>
            <person name="Salamov A."/>
            <person name="Samejima M."/>
            <person name="Schmutz J."/>
            <person name="Slot J.C."/>
            <person name="St John F."/>
            <person name="Stenlid J."/>
            <person name="Sun H."/>
            <person name="Sun S."/>
            <person name="Syed K."/>
            <person name="Tsang A."/>
            <person name="Wiebenga A."/>
            <person name="Young D."/>
            <person name="Pisabarro A."/>
            <person name="Eastwood D.C."/>
            <person name="Martin F."/>
            <person name="Cullen D."/>
            <person name="Grigoriev I.V."/>
            <person name="Hibbett D.S."/>
        </authorList>
    </citation>
    <scope>NUCLEOTIDE SEQUENCE [LARGE SCALE GENOMIC DNA]</scope>
    <source>
        <strain evidence="2 3">ATCC 11539</strain>
    </source>
</reference>
<feature type="transmembrane region" description="Helical" evidence="1">
    <location>
        <begin position="15"/>
        <end position="40"/>
    </location>
</feature>